<dbReference type="GO" id="GO:0032934">
    <property type="term" value="F:sterol binding"/>
    <property type="evidence" value="ECO:0000318"/>
    <property type="project" value="GO_Central"/>
</dbReference>
<keyword evidence="3" id="KW-1185">Reference proteome</keyword>
<organism evidence="2 3">
    <name type="scientific">Zea mays</name>
    <name type="common">Maize</name>
    <dbReference type="NCBI Taxonomy" id="4577"/>
    <lineage>
        <taxon>Eukaryota</taxon>
        <taxon>Viridiplantae</taxon>
        <taxon>Streptophyta</taxon>
        <taxon>Embryophyta</taxon>
        <taxon>Tracheophyta</taxon>
        <taxon>Spermatophyta</taxon>
        <taxon>Magnoliopsida</taxon>
        <taxon>Liliopsida</taxon>
        <taxon>Poales</taxon>
        <taxon>Poaceae</taxon>
        <taxon>PACMAD clade</taxon>
        <taxon>Panicoideae</taxon>
        <taxon>Andropogonodae</taxon>
        <taxon>Andropogoneae</taxon>
        <taxon>Tripsacinae</taxon>
        <taxon>Zea</taxon>
    </lineage>
</organism>
<accession>A0A804LTP7</accession>
<evidence type="ECO:0007829" key="4">
    <source>
        <dbReference type="PeptideAtlas" id="A0A804LTP7"/>
    </source>
</evidence>
<dbReference type="InterPro" id="IPR000648">
    <property type="entry name" value="Oxysterol-bd"/>
</dbReference>
<evidence type="ECO:0000313" key="3">
    <source>
        <dbReference type="Proteomes" id="UP000007305"/>
    </source>
</evidence>
<dbReference type="OrthoDB" id="14833at2759"/>
<sequence>MTESEGEAEAARAAVLTPPLSLGAGGLAGELRPANLGQRVLSLFRNVRPGSDLSHFQVPALRCVACVRAPLPTAHHQLTLTLVWLNSTIWNDTAAGDVQPAQVAAAAVRRGRVLRRRGHAGAVRARRRQPAAHVRRGGVEHLHHAAPHLRLRALQPGARGDAPRLHVRRPQRAPGAGLAPAARDGAARDARAWGGGAGVVRGARELRLPRHAETYAVGCPGLVIRLLPSPGCEWAGDVRVSCAESGLEATLSYRRSRRSFLGLGGGDARCVRGRVFRSAAPDDTLCEVDGFWDRQVSLRDVATGEVSVLYDARQTIADLATPVVQDRKGVSASESAVVWAEVSAAILNKDWEAARQAKRRVEETARRLAKERNERGEVWTPSHFSLWQNKHGDWECWPLEDSVPPAPIVVPSPL</sequence>
<name>A0A804LTP7_MAIZE</name>
<dbReference type="InParanoid" id="A0A804LTP7"/>
<dbReference type="EnsemblPlants" id="Zm00001eb035780_T002">
    <property type="protein sequence ID" value="Zm00001eb035780_P002"/>
    <property type="gene ID" value="Zm00001eb035780"/>
</dbReference>
<dbReference type="GO" id="GO:0005829">
    <property type="term" value="C:cytosol"/>
    <property type="evidence" value="ECO:0000318"/>
    <property type="project" value="GO_Central"/>
</dbReference>
<proteinExistence type="evidence at protein level"/>
<evidence type="ECO:0000256" key="1">
    <source>
        <dbReference type="ARBA" id="ARBA00008842"/>
    </source>
</evidence>
<dbReference type="Gramene" id="Zm00001eb035780_T002">
    <property type="protein sequence ID" value="Zm00001eb035780_P002"/>
    <property type="gene ID" value="Zm00001eb035780"/>
</dbReference>
<protein>
    <recommendedName>
        <fullName evidence="5">Oxysterol-binding protein-related protein 4B</fullName>
    </recommendedName>
</protein>
<dbReference type="Gene3D" id="2.40.160.120">
    <property type="match status" value="1"/>
</dbReference>
<comment type="similarity">
    <text evidence="1">Belongs to the OSBP family.</text>
</comment>
<dbReference type="Gene3D" id="3.30.70.3490">
    <property type="match status" value="1"/>
</dbReference>
<keyword evidence="4" id="KW-1267">Proteomics identification</keyword>
<gene>
    <name evidence="2" type="primary">LOC103642493</name>
</gene>
<reference evidence="2" key="3">
    <citation type="submission" date="2021-05" db="UniProtKB">
        <authorList>
            <consortium name="EnsemblPlants"/>
        </authorList>
    </citation>
    <scope>IDENTIFICATION</scope>
    <source>
        <strain evidence="2">cv. B73</strain>
    </source>
</reference>
<dbReference type="FunFam" id="3.30.70.3490:FF:000007">
    <property type="entry name" value="Oxysterol-binding protein-related protein 4B"/>
    <property type="match status" value="1"/>
</dbReference>
<dbReference type="Proteomes" id="UP000007305">
    <property type="component" value="Chromosome 1"/>
</dbReference>
<dbReference type="SUPFAM" id="SSF144000">
    <property type="entry name" value="Oxysterol-binding protein-like"/>
    <property type="match status" value="1"/>
</dbReference>
<reference evidence="3" key="1">
    <citation type="submission" date="2015-12" db="EMBL/GenBank/DDBJ databases">
        <title>Update maize B73 reference genome by single molecule sequencing technologies.</title>
        <authorList>
            <consortium name="Maize Genome Sequencing Project"/>
            <person name="Ware D."/>
        </authorList>
    </citation>
    <scope>NUCLEOTIDE SEQUENCE [LARGE SCALE GENOMIC DNA]</scope>
    <source>
        <strain evidence="3">cv. B73</strain>
    </source>
</reference>
<dbReference type="InterPro" id="IPR037239">
    <property type="entry name" value="OSBP_sf"/>
</dbReference>
<evidence type="ECO:0000313" key="2">
    <source>
        <dbReference type="EnsemblPlants" id="Zm00001eb035780_P002"/>
    </source>
</evidence>
<evidence type="ECO:0008006" key="5">
    <source>
        <dbReference type="Google" id="ProtNLM"/>
    </source>
</evidence>
<dbReference type="GO" id="GO:0016020">
    <property type="term" value="C:membrane"/>
    <property type="evidence" value="ECO:0000318"/>
    <property type="project" value="GO_Central"/>
</dbReference>
<dbReference type="PANTHER" id="PTHR10972">
    <property type="entry name" value="OXYSTEROL-BINDING PROTEIN-RELATED"/>
    <property type="match status" value="1"/>
</dbReference>
<dbReference type="PANTHER" id="PTHR10972:SF102">
    <property type="entry name" value="OXYSTEROL-BINDING PROTEIN"/>
    <property type="match status" value="1"/>
</dbReference>
<dbReference type="AlphaFoldDB" id="A0A804LTP7"/>
<reference evidence="2" key="2">
    <citation type="submission" date="2019-07" db="EMBL/GenBank/DDBJ databases">
        <authorList>
            <person name="Seetharam A."/>
            <person name="Woodhouse M."/>
            <person name="Cannon E."/>
        </authorList>
    </citation>
    <scope>NUCLEOTIDE SEQUENCE [LARGE SCALE GENOMIC DNA]</scope>
    <source>
        <strain evidence="2">cv. B73</strain>
    </source>
</reference>